<reference evidence="1" key="1">
    <citation type="submission" date="2024-06" db="EMBL/GenBank/DDBJ databases">
        <title>Complete genome sequence of the cellulolytic actinobacterium, Cellulosimicrobium ES-005.</title>
        <authorList>
            <person name="Matthews C.T."/>
            <person name="Underwood K.D."/>
            <person name="Ghanchi K.M."/>
            <person name="Fields S.D."/>
            <person name="Gardner S.G."/>
        </authorList>
    </citation>
    <scope>NUCLEOTIDE SEQUENCE</scope>
    <source>
        <strain evidence="1">ES-005</strain>
    </source>
</reference>
<dbReference type="AlphaFoldDB" id="A0AAU8G556"/>
<gene>
    <name evidence="1" type="ORF">ABRQ22_06875</name>
</gene>
<proteinExistence type="predicted"/>
<sequence>MPNTNAILPGTYRTSDGSPVPFSEALRIWVPLAHAELVSTAHRYHAVTTYKALSEHVQERSGIRTRQLLTNWIGKLLEQVAVVAKDNMEPPLTALCVRQDGTIGEGYAKAPKFVDDIPGDDIEQYAAVHRLLCYRTYAEDLPADGGTPALTQAVVDRRARAAGQEPKSRPTCPQCFMVLPFTGTCDDCG</sequence>
<accession>A0AAU8G556</accession>
<name>A0AAU8G556_9MICO</name>
<dbReference type="RefSeq" id="WP_353709008.1">
    <property type="nucleotide sequence ID" value="NZ_CP159290.1"/>
</dbReference>
<organism evidence="1">
    <name type="scientific">Cellulosimicrobium sp. ES-005</name>
    <dbReference type="NCBI Taxonomy" id="3163031"/>
    <lineage>
        <taxon>Bacteria</taxon>
        <taxon>Bacillati</taxon>
        <taxon>Actinomycetota</taxon>
        <taxon>Actinomycetes</taxon>
        <taxon>Micrococcales</taxon>
        <taxon>Promicromonosporaceae</taxon>
        <taxon>Cellulosimicrobium</taxon>
    </lineage>
</organism>
<protein>
    <submittedName>
        <fullName evidence="1">Uncharacterized protein</fullName>
    </submittedName>
</protein>
<dbReference type="EMBL" id="CP159290">
    <property type="protein sequence ID" value="XCH31399.1"/>
    <property type="molecule type" value="Genomic_DNA"/>
</dbReference>
<evidence type="ECO:0000313" key="1">
    <source>
        <dbReference type="EMBL" id="XCH31399.1"/>
    </source>
</evidence>